<evidence type="ECO:0000256" key="3">
    <source>
        <dbReference type="ARBA" id="ARBA00022723"/>
    </source>
</evidence>
<keyword evidence="2" id="KW-0808">Transferase</keyword>
<dbReference type="FunFam" id="1.10.150.20:FF:000014">
    <property type="entry name" value="Polymerase (DNA directed), eta"/>
    <property type="match status" value="1"/>
</dbReference>
<dbReference type="Gene3D" id="3.30.1490.100">
    <property type="entry name" value="DNA polymerase, Y-family, little finger domain"/>
    <property type="match status" value="1"/>
</dbReference>
<gene>
    <name evidence="12" type="ORF">POCULU_LOCUS759</name>
</gene>
<dbReference type="InterPro" id="IPR036775">
    <property type="entry name" value="DNA_pol_Y-fam_lit_finger_sf"/>
</dbReference>
<dbReference type="InterPro" id="IPR052230">
    <property type="entry name" value="DNA_polymerase_eta"/>
</dbReference>
<evidence type="ECO:0000313" key="13">
    <source>
        <dbReference type="Proteomes" id="UP000789572"/>
    </source>
</evidence>
<keyword evidence="5" id="KW-0863">Zinc-finger</keyword>
<keyword evidence="7" id="KW-0234">DNA repair</keyword>
<keyword evidence="3" id="KW-0479">Metal-binding</keyword>
<dbReference type="PANTHER" id="PTHR45873">
    <property type="entry name" value="DNA POLYMERASE ETA"/>
    <property type="match status" value="1"/>
</dbReference>
<dbReference type="PIRSF" id="PIRSF036603">
    <property type="entry name" value="DPol_eta"/>
    <property type="match status" value="1"/>
</dbReference>
<keyword evidence="8" id="KW-0539">Nucleus</keyword>
<dbReference type="Gene3D" id="3.30.70.270">
    <property type="match status" value="1"/>
</dbReference>
<evidence type="ECO:0000256" key="7">
    <source>
        <dbReference type="ARBA" id="ARBA00023204"/>
    </source>
</evidence>
<dbReference type="EMBL" id="CAJVPJ010000044">
    <property type="protein sequence ID" value="CAG8465114.1"/>
    <property type="molecule type" value="Genomic_DNA"/>
</dbReference>
<dbReference type="GO" id="GO:0003684">
    <property type="term" value="F:damaged DNA binding"/>
    <property type="evidence" value="ECO:0007669"/>
    <property type="project" value="InterPro"/>
</dbReference>
<name>A0A9N8Z2Z5_9GLOM</name>
<feature type="domain" description="UmuC" evidence="10">
    <location>
        <begin position="17"/>
        <end position="268"/>
    </location>
</feature>
<dbReference type="GO" id="GO:0008270">
    <property type="term" value="F:zinc ion binding"/>
    <property type="evidence" value="ECO:0007669"/>
    <property type="project" value="UniProtKB-KW"/>
</dbReference>
<dbReference type="InterPro" id="IPR043128">
    <property type="entry name" value="Rev_trsase/Diguanyl_cyclase"/>
</dbReference>
<protein>
    <recommendedName>
        <fullName evidence="9">DNA polymerase eta</fullName>
    </recommendedName>
</protein>
<dbReference type="GO" id="GO:0035861">
    <property type="term" value="C:site of double-strand break"/>
    <property type="evidence" value="ECO:0007669"/>
    <property type="project" value="TreeGrafter"/>
</dbReference>
<evidence type="ECO:0000256" key="2">
    <source>
        <dbReference type="ARBA" id="ARBA00022679"/>
    </source>
</evidence>
<dbReference type="GO" id="GO:0007064">
    <property type="term" value="P:mitotic sister chromatid cohesion"/>
    <property type="evidence" value="ECO:0007669"/>
    <property type="project" value="UniProtKB-ARBA"/>
</dbReference>
<dbReference type="CDD" id="cd01702">
    <property type="entry name" value="PolY_Pol_eta"/>
    <property type="match status" value="1"/>
</dbReference>
<evidence type="ECO:0000259" key="11">
    <source>
        <dbReference type="PROSITE" id="PS51907"/>
    </source>
</evidence>
<comment type="caution">
    <text evidence="12">The sequence shown here is derived from an EMBL/GenBank/DDBJ whole genome shotgun (WGS) entry which is preliminary data.</text>
</comment>
<dbReference type="GO" id="GO:0003887">
    <property type="term" value="F:DNA-directed DNA polymerase activity"/>
    <property type="evidence" value="ECO:0007669"/>
    <property type="project" value="TreeGrafter"/>
</dbReference>
<comment type="subcellular location">
    <subcellularLocation>
        <location evidence="1">Nucleus</location>
    </subcellularLocation>
</comment>
<dbReference type="InterPro" id="IPR001126">
    <property type="entry name" value="UmuC"/>
</dbReference>
<dbReference type="PROSITE" id="PS51907">
    <property type="entry name" value="ZF_UBZ3"/>
    <property type="match status" value="1"/>
</dbReference>
<evidence type="ECO:0000256" key="4">
    <source>
        <dbReference type="ARBA" id="ARBA00022763"/>
    </source>
</evidence>
<dbReference type="GO" id="GO:0005634">
    <property type="term" value="C:nucleus"/>
    <property type="evidence" value="ECO:0007669"/>
    <property type="project" value="UniProtKB-SubCell"/>
</dbReference>
<dbReference type="GO" id="GO:0006281">
    <property type="term" value="P:DNA repair"/>
    <property type="evidence" value="ECO:0007669"/>
    <property type="project" value="UniProtKB-KW"/>
</dbReference>
<dbReference type="GO" id="GO:0005657">
    <property type="term" value="C:replication fork"/>
    <property type="evidence" value="ECO:0007669"/>
    <property type="project" value="UniProtKB-ARBA"/>
</dbReference>
<dbReference type="Pfam" id="PF11799">
    <property type="entry name" value="IMS_C"/>
    <property type="match status" value="1"/>
</dbReference>
<accession>A0A9N8Z2Z5</accession>
<dbReference type="Proteomes" id="UP000789572">
    <property type="component" value="Unassembled WGS sequence"/>
</dbReference>
<evidence type="ECO:0000256" key="1">
    <source>
        <dbReference type="ARBA" id="ARBA00004123"/>
    </source>
</evidence>
<feature type="domain" description="UBZ3-type" evidence="11">
    <location>
        <begin position="559"/>
        <end position="593"/>
    </location>
</feature>
<dbReference type="InterPro" id="IPR041298">
    <property type="entry name" value="UBZ3"/>
</dbReference>
<evidence type="ECO:0000256" key="9">
    <source>
        <dbReference type="ARBA" id="ARBA00044975"/>
    </source>
</evidence>
<evidence type="ECO:0000256" key="8">
    <source>
        <dbReference type="ARBA" id="ARBA00023242"/>
    </source>
</evidence>
<dbReference type="AlphaFoldDB" id="A0A9N8Z2Z5"/>
<dbReference type="OrthoDB" id="5723at2759"/>
<dbReference type="PANTHER" id="PTHR45873:SF1">
    <property type="entry name" value="DNA POLYMERASE ETA"/>
    <property type="match status" value="1"/>
</dbReference>
<keyword evidence="6" id="KW-0862">Zinc</keyword>
<dbReference type="Pfam" id="PF18439">
    <property type="entry name" value="zf_UBZ"/>
    <property type="match status" value="1"/>
</dbReference>
<organism evidence="12 13">
    <name type="scientific">Paraglomus occultum</name>
    <dbReference type="NCBI Taxonomy" id="144539"/>
    <lineage>
        <taxon>Eukaryota</taxon>
        <taxon>Fungi</taxon>
        <taxon>Fungi incertae sedis</taxon>
        <taxon>Mucoromycota</taxon>
        <taxon>Glomeromycotina</taxon>
        <taxon>Glomeromycetes</taxon>
        <taxon>Paraglomerales</taxon>
        <taxon>Paraglomeraceae</taxon>
        <taxon>Paraglomus</taxon>
    </lineage>
</organism>
<dbReference type="Pfam" id="PF00817">
    <property type="entry name" value="IMS"/>
    <property type="match status" value="1"/>
</dbReference>
<dbReference type="GO" id="GO:0070987">
    <property type="term" value="P:error-free translesion synthesis"/>
    <property type="evidence" value="ECO:0007669"/>
    <property type="project" value="UniProtKB-ARBA"/>
</dbReference>
<dbReference type="GO" id="GO:0009314">
    <property type="term" value="P:response to radiation"/>
    <property type="evidence" value="ECO:0007669"/>
    <property type="project" value="TreeGrafter"/>
</dbReference>
<reference evidence="12" key="1">
    <citation type="submission" date="2021-06" db="EMBL/GenBank/DDBJ databases">
        <authorList>
            <person name="Kallberg Y."/>
            <person name="Tangrot J."/>
            <person name="Rosling A."/>
        </authorList>
    </citation>
    <scope>NUCLEOTIDE SEQUENCE</scope>
    <source>
        <strain evidence="12">IA702</strain>
    </source>
</reference>
<proteinExistence type="predicted"/>
<dbReference type="SUPFAM" id="SSF100879">
    <property type="entry name" value="Lesion bypass DNA polymerase (Y-family), little finger domain"/>
    <property type="match status" value="1"/>
</dbReference>
<evidence type="ECO:0000259" key="10">
    <source>
        <dbReference type="PROSITE" id="PS50173"/>
    </source>
</evidence>
<sequence length="625" mass="70511">MSKSATVPSYLRQRRVVLHIDLDCFYCQVEHVRLQIPSDIPLAVQQWQGLIAVNYAARKAGIQRHCTVREALAACPDLKLVHVATYANGEKEPKYHLNPSYATHKVSLDPYRRASALIFKIFQRFCNIVERASVDEAYMDVTEIVNSKLLGMFPNLDENSEAPDVDWANLGAIYENSETSFVPTDSHIDNNDKWCDWQLAVAAKLCAEIRDSIYRELGYTCSAGIAHNKTLAKLCSVLNKPNGQTVMRSSQTLGFMHSMPFQKIRNLGGKLGNVIEDVLQVETAGELWKFSVDELQTRFGRVTGAWLFGICRGIDSEEVVHRNVAKSMMAAKSFRPPLKNLEQIQHWATILGTELYTRVIDDFELNQRWPKNLVIHYRCVAQTAPRSKSCPFPRRGELFSPDTISTKISALFKSSAYAFPCVRLAASATGLNKDNSVGTIDISQFVAVRRDAGEDTATNSDHKINMHTHEIASTERQHKNLPESSLMKKQATLDKVLQQNCNQTLQETEAKIEDTRLSESCDKFNLSPGDIRRFFVDATASTDSSAPDIVPSDSSDTKSINEMSLCDKCNKMIPQDQWIEHKDFHFALQLQREDDSGRKLVLTTNNRSSKKRKTDISNYFKNRTG</sequence>
<evidence type="ECO:0000313" key="12">
    <source>
        <dbReference type="EMBL" id="CAG8465114.1"/>
    </source>
</evidence>
<evidence type="ECO:0000256" key="6">
    <source>
        <dbReference type="ARBA" id="ARBA00022833"/>
    </source>
</evidence>
<dbReference type="Gene3D" id="1.10.150.20">
    <property type="entry name" value="5' to 3' exonuclease, C-terminal subdomain"/>
    <property type="match status" value="1"/>
</dbReference>
<keyword evidence="4" id="KW-0227">DNA damage</keyword>
<dbReference type="InterPro" id="IPR017961">
    <property type="entry name" value="DNA_pol_Y-fam_little_finger"/>
</dbReference>
<dbReference type="FunFam" id="3.40.1170.60:FF:000008">
    <property type="entry name" value="DNA polymerase eta subunit"/>
    <property type="match status" value="1"/>
</dbReference>
<dbReference type="Gene3D" id="3.40.1170.60">
    <property type="match status" value="1"/>
</dbReference>
<dbReference type="GO" id="GO:0042276">
    <property type="term" value="P:error-prone translesion synthesis"/>
    <property type="evidence" value="ECO:0007669"/>
    <property type="project" value="TreeGrafter"/>
</dbReference>
<evidence type="ECO:0000256" key="5">
    <source>
        <dbReference type="ARBA" id="ARBA00022771"/>
    </source>
</evidence>
<dbReference type="SUPFAM" id="SSF56672">
    <property type="entry name" value="DNA/RNA polymerases"/>
    <property type="match status" value="1"/>
</dbReference>
<dbReference type="InterPro" id="IPR043502">
    <property type="entry name" value="DNA/RNA_pol_sf"/>
</dbReference>
<dbReference type="PROSITE" id="PS50173">
    <property type="entry name" value="UMUC"/>
    <property type="match status" value="1"/>
</dbReference>
<keyword evidence="13" id="KW-1185">Reference proteome</keyword>
<dbReference type="Pfam" id="PF21704">
    <property type="entry name" value="POLH-Rev1_HhH"/>
    <property type="match status" value="1"/>
</dbReference>